<evidence type="ECO:0000256" key="6">
    <source>
        <dbReference type="SAM" id="MobiDB-lite"/>
    </source>
</evidence>
<keyword evidence="3" id="KW-0998">Cell outer membrane</keyword>
<protein>
    <submittedName>
        <fullName evidence="9">OmpA/MotB domain protein</fullName>
    </submittedName>
</protein>
<feature type="signal peptide" evidence="7">
    <location>
        <begin position="1"/>
        <end position="19"/>
    </location>
</feature>
<keyword evidence="2 4" id="KW-0472">Membrane</keyword>
<keyword evidence="7" id="KW-0732">Signal</keyword>
<dbReference type="PANTHER" id="PTHR30329:SF21">
    <property type="entry name" value="LIPOPROTEIN YIAD-RELATED"/>
    <property type="match status" value="1"/>
</dbReference>
<keyword evidence="5" id="KW-0175">Coiled coil</keyword>
<name>A0A2U3KQC6_9BACT</name>
<sequence length="513" mass="54594">MKTKLLLAVGITLSLSAFAQTNSQTTLTVEPMSATPTFHVTVISRSVQAVNYQHRSGSSKLDFAGTDLMPSANGVAEVNSKRGSIAIEAEFGDLQKPTTFGNEYLTYVLWAISPEGRAVNLGEVLIGGNHRSKLNVTTDLQAFALIVTAEPYYAVRQPSNAVILENVVREDTKGTTEAVNAKYELMERGGYIPTGYKFDPVVLNANLPLEFFEARNALRIAQSEGAEQYANDSYQHAAQLMNNADSYATNKHIDRKPLIAVSREAVQTAEDARAIAIKKMDEMRLANERQDSAAAQTQADSDAAKARSDAADAQAATAKAQSDMADSQAASAKAVSAAQADAEQSRLAAQQAQLTAQQAETDKAAMRAKLSEQLNSILETRDSARGLIVSMSDVLFDTGKYSLTPGAREKLAKVAGILLAYPGLNIEVGGYTDNVGGDAMNQTLSENRAGSVRDYLVQEGVSTNSLSAKGFGNSLPVASNDNSAGRQQNRRVELLVSGDAIGSPVNATTGSLQ</sequence>
<dbReference type="PANTHER" id="PTHR30329">
    <property type="entry name" value="STATOR ELEMENT OF FLAGELLAR MOTOR COMPLEX"/>
    <property type="match status" value="1"/>
</dbReference>
<evidence type="ECO:0000313" key="9">
    <source>
        <dbReference type="EMBL" id="SPF41875.1"/>
    </source>
</evidence>
<dbReference type="Pfam" id="PF00691">
    <property type="entry name" value="OmpA"/>
    <property type="match status" value="1"/>
</dbReference>
<reference evidence="10" key="1">
    <citation type="submission" date="2018-02" db="EMBL/GenBank/DDBJ databases">
        <authorList>
            <person name="Hausmann B."/>
        </authorList>
    </citation>
    <scope>NUCLEOTIDE SEQUENCE [LARGE SCALE GENOMIC DNA]</scope>
    <source>
        <strain evidence="10">Peat soil MAG SbA1</strain>
    </source>
</reference>
<evidence type="ECO:0000256" key="4">
    <source>
        <dbReference type="PROSITE-ProRule" id="PRU00473"/>
    </source>
</evidence>
<evidence type="ECO:0000256" key="5">
    <source>
        <dbReference type="SAM" id="Coils"/>
    </source>
</evidence>
<dbReference type="InterPro" id="IPR006664">
    <property type="entry name" value="OMP_bac"/>
</dbReference>
<dbReference type="AlphaFoldDB" id="A0A2U3KQC6"/>
<dbReference type="Proteomes" id="UP000238701">
    <property type="component" value="Unassembled WGS sequence"/>
</dbReference>
<accession>A0A2U3KQC6</accession>
<evidence type="ECO:0000256" key="1">
    <source>
        <dbReference type="ARBA" id="ARBA00004442"/>
    </source>
</evidence>
<dbReference type="Gene3D" id="3.30.1330.60">
    <property type="entry name" value="OmpA-like domain"/>
    <property type="match status" value="1"/>
</dbReference>
<evidence type="ECO:0000256" key="2">
    <source>
        <dbReference type="ARBA" id="ARBA00023136"/>
    </source>
</evidence>
<dbReference type="PRINTS" id="PR01021">
    <property type="entry name" value="OMPADOMAIN"/>
</dbReference>
<evidence type="ECO:0000256" key="7">
    <source>
        <dbReference type="SAM" id="SignalP"/>
    </source>
</evidence>
<evidence type="ECO:0000259" key="8">
    <source>
        <dbReference type="PROSITE" id="PS51123"/>
    </source>
</evidence>
<dbReference type="InterPro" id="IPR006665">
    <property type="entry name" value="OmpA-like"/>
</dbReference>
<proteinExistence type="predicted"/>
<gene>
    <name evidence="9" type="ORF">SBA1_400020</name>
</gene>
<dbReference type="PROSITE" id="PS51123">
    <property type="entry name" value="OMPA_2"/>
    <property type="match status" value="1"/>
</dbReference>
<dbReference type="InterPro" id="IPR050330">
    <property type="entry name" value="Bact_OuterMem_StrucFunc"/>
</dbReference>
<comment type="subcellular location">
    <subcellularLocation>
        <location evidence="1">Cell outer membrane</location>
    </subcellularLocation>
</comment>
<dbReference type="GO" id="GO:0009279">
    <property type="term" value="C:cell outer membrane"/>
    <property type="evidence" value="ECO:0007669"/>
    <property type="project" value="UniProtKB-SubCell"/>
</dbReference>
<dbReference type="PRINTS" id="PR01023">
    <property type="entry name" value="NAFLGMOTY"/>
</dbReference>
<dbReference type="EMBL" id="OMOD01000134">
    <property type="protein sequence ID" value="SPF41875.1"/>
    <property type="molecule type" value="Genomic_DNA"/>
</dbReference>
<dbReference type="SUPFAM" id="SSF103088">
    <property type="entry name" value="OmpA-like"/>
    <property type="match status" value="1"/>
</dbReference>
<feature type="domain" description="OmpA-like" evidence="8">
    <location>
        <begin position="383"/>
        <end position="500"/>
    </location>
</feature>
<feature type="coiled-coil region" evidence="5">
    <location>
        <begin position="340"/>
        <end position="369"/>
    </location>
</feature>
<feature type="compositionally biased region" description="Low complexity" evidence="6">
    <location>
        <begin position="292"/>
        <end position="301"/>
    </location>
</feature>
<feature type="chain" id="PRO_5015669896" evidence="7">
    <location>
        <begin position="20"/>
        <end position="513"/>
    </location>
</feature>
<dbReference type="InterPro" id="IPR036737">
    <property type="entry name" value="OmpA-like_sf"/>
</dbReference>
<dbReference type="CDD" id="cd07185">
    <property type="entry name" value="OmpA_C-like"/>
    <property type="match status" value="1"/>
</dbReference>
<feature type="region of interest" description="Disordered" evidence="6">
    <location>
        <begin position="287"/>
        <end position="319"/>
    </location>
</feature>
<evidence type="ECO:0000313" key="10">
    <source>
        <dbReference type="Proteomes" id="UP000238701"/>
    </source>
</evidence>
<organism evidence="9 10">
    <name type="scientific">Candidatus Sulfotelmatobacter kueseliae</name>
    <dbReference type="NCBI Taxonomy" id="2042962"/>
    <lineage>
        <taxon>Bacteria</taxon>
        <taxon>Pseudomonadati</taxon>
        <taxon>Acidobacteriota</taxon>
        <taxon>Terriglobia</taxon>
        <taxon>Terriglobales</taxon>
        <taxon>Candidatus Korobacteraceae</taxon>
        <taxon>Candidatus Sulfotelmatobacter</taxon>
    </lineage>
</organism>
<evidence type="ECO:0000256" key="3">
    <source>
        <dbReference type="ARBA" id="ARBA00023237"/>
    </source>
</evidence>